<accession>A0A915JEY8</accession>
<dbReference type="WBParaSite" id="nRc.2.0.1.t24754-RA">
    <property type="protein sequence ID" value="nRc.2.0.1.t24754-RA"/>
    <property type="gene ID" value="nRc.2.0.1.g24754"/>
</dbReference>
<dbReference type="GO" id="GO:0034599">
    <property type="term" value="P:cellular response to oxidative stress"/>
    <property type="evidence" value="ECO:0007669"/>
    <property type="project" value="TreeGrafter"/>
</dbReference>
<dbReference type="InterPro" id="IPR036509">
    <property type="entry name" value="Met_Sox_Rdtase_MsrA_sf"/>
</dbReference>
<dbReference type="Proteomes" id="UP000887565">
    <property type="component" value="Unplaced"/>
</dbReference>
<dbReference type="PANTHER" id="PTHR42799">
    <property type="entry name" value="MITOCHONDRIAL PEPTIDE METHIONINE SULFOXIDE REDUCTASE"/>
    <property type="match status" value="1"/>
</dbReference>
<evidence type="ECO:0000256" key="1">
    <source>
        <dbReference type="ARBA" id="ARBA00005591"/>
    </source>
</evidence>
<keyword evidence="3" id="KW-0560">Oxidoreductase</keyword>
<protein>
    <recommendedName>
        <fullName evidence="2">peptide-methionine (S)-S-oxide reductase</fullName>
        <ecNumber evidence="2">1.8.4.11</ecNumber>
    </recommendedName>
    <alternativeName>
        <fullName evidence="5">Peptide-methionine (S)-S-oxide reductase</fullName>
    </alternativeName>
    <alternativeName>
        <fullName evidence="4">Protein-methionine-S-oxide reductase</fullName>
    </alternativeName>
</protein>
<evidence type="ECO:0000256" key="4">
    <source>
        <dbReference type="ARBA" id="ARBA00030273"/>
    </source>
</evidence>
<name>A0A915JEY8_ROMCU</name>
<dbReference type="EC" id="1.8.4.11" evidence="2"/>
<dbReference type="InterPro" id="IPR002569">
    <property type="entry name" value="Met_Sox_Rdtase_MsrA_dom"/>
</dbReference>
<comment type="catalytic activity">
    <reaction evidence="7">
        <text>[thioredoxin]-disulfide + L-methionine + H2O = L-methionine (S)-S-oxide + [thioredoxin]-dithiol</text>
        <dbReference type="Rhea" id="RHEA:19993"/>
        <dbReference type="Rhea" id="RHEA-COMP:10698"/>
        <dbReference type="Rhea" id="RHEA-COMP:10700"/>
        <dbReference type="ChEBI" id="CHEBI:15377"/>
        <dbReference type="ChEBI" id="CHEBI:29950"/>
        <dbReference type="ChEBI" id="CHEBI:50058"/>
        <dbReference type="ChEBI" id="CHEBI:57844"/>
        <dbReference type="ChEBI" id="CHEBI:58772"/>
        <dbReference type="EC" id="1.8.4.11"/>
    </reaction>
</comment>
<dbReference type="AlphaFoldDB" id="A0A915JEY8"/>
<comment type="catalytic activity">
    <reaction evidence="6">
        <text>L-methionyl-[protein] + [thioredoxin]-disulfide + H2O = L-methionyl-(S)-S-oxide-[protein] + [thioredoxin]-dithiol</text>
        <dbReference type="Rhea" id="RHEA:14217"/>
        <dbReference type="Rhea" id="RHEA-COMP:10698"/>
        <dbReference type="Rhea" id="RHEA-COMP:10700"/>
        <dbReference type="Rhea" id="RHEA-COMP:12313"/>
        <dbReference type="Rhea" id="RHEA-COMP:12315"/>
        <dbReference type="ChEBI" id="CHEBI:15377"/>
        <dbReference type="ChEBI" id="CHEBI:16044"/>
        <dbReference type="ChEBI" id="CHEBI:29950"/>
        <dbReference type="ChEBI" id="CHEBI:44120"/>
        <dbReference type="ChEBI" id="CHEBI:50058"/>
        <dbReference type="EC" id="1.8.4.11"/>
    </reaction>
</comment>
<dbReference type="GO" id="GO:0008113">
    <property type="term" value="F:peptide-methionine (S)-S-oxide reductase activity"/>
    <property type="evidence" value="ECO:0007669"/>
    <property type="project" value="UniProtKB-EC"/>
</dbReference>
<evidence type="ECO:0000256" key="6">
    <source>
        <dbReference type="ARBA" id="ARBA00047806"/>
    </source>
</evidence>
<reference evidence="10" key="1">
    <citation type="submission" date="2022-11" db="UniProtKB">
        <authorList>
            <consortium name="WormBaseParasite"/>
        </authorList>
    </citation>
    <scope>IDENTIFICATION</scope>
</reference>
<dbReference type="Gene3D" id="3.30.1060.10">
    <property type="entry name" value="Peptide methionine sulphoxide reductase MsrA"/>
    <property type="match status" value="1"/>
</dbReference>
<dbReference type="SUPFAM" id="SSF55068">
    <property type="entry name" value="Peptide methionine sulfoxide reductase"/>
    <property type="match status" value="1"/>
</dbReference>
<dbReference type="Pfam" id="PF01625">
    <property type="entry name" value="PMSR"/>
    <property type="match status" value="1"/>
</dbReference>
<evidence type="ECO:0000313" key="10">
    <source>
        <dbReference type="WBParaSite" id="nRc.2.0.1.t24754-RA"/>
    </source>
</evidence>
<dbReference type="GO" id="GO:0005737">
    <property type="term" value="C:cytoplasm"/>
    <property type="evidence" value="ECO:0007669"/>
    <property type="project" value="TreeGrafter"/>
</dbReference>
<comment type="similarity">
    <text evidence="1">Belongs to the MsrA Met sulfoxide reductase family.</text>
</comment>
<evidence type="ECO:0000256" key="2">
    <source>
        <dbReference type="ARBA" id="ARBA00012502"/>
    </source>
</evidence>
<dbReference type="PANTHER" id="PTHR42799:SF2">
    <property type="entry name" value="MITOCHONDRIAL PEPTIDE METHIONINE SULFOXIDE REDUCTASE"/>
    <property type="match status" value="1"/>
</dbReference>
<evidence type="ECO:0000313" key="9">
    <source>
        <dbReference type="Proteomes" id="UP000887565"/>
    </source>
</evidence>
<proteinExistence type="inferred from homology"/>
<evidence type="ECO:0000256" key="3">
    <source>
        <dbReference type="ARBA" id="ARBA00023002"/>
    </source>
</evidence>
<keyword evidence="9" id="KW-1185">Reference proteome</keyword>
<dbReference type="InterPro" id="IPR050162">
    <property type="entry name" value="MsrA_MetSO_reductase"/>
</dbReference>
<evidence type="ECO:0000259" key="8">
    <source>
        <dbReference type="Pfam" id="PF01625"/>
    </source>
</evidence>
<organism evidence="9 10">
    <name type="scientific">Romanomermis culicivorax</name>
    <name type="common">Nematode worm</name>
    <dbReference type="NCBI Taxonomy" id="13658"/>
    <lineage>
        <taxon>Eukaryota</taxon>
        <taxon>Metazoa</taxon>
        <taxon>Ecdysozoa</taxon>
        <taxon>Nematoda</taxon>
        <taxon>Enoplea</taxon>
        <taxon>Dorylaimia</taxon>
        <taxon>Mermithida</taxon>
        <taxon>Mermithoidea</taxon>
        <taxon>Mermithidae</taxon>
        <taxon>Romanomermis</taxon>
    </lineage>
</organism>
<dbReference type="OMA" id="QCFWGAE"/>
<sequence length="214" mass="24880">MKQNLKKVVFAQGSFWGPEGIYAVLPGVEKIKIGYTGGTTLDPTYDHINDHTEAVYIEYDPNLIRLSDLLTVFWNSHDPTILNKNRFKSAIYFSNDNELTIVANSRTKLQTELVRPILTEILPLGKFYEAEECYQKFNLRSYDMLFESLKSQDGRLAHDDHVMTRLNGFLSGYGTLEQLDKESSHWNLKAQQIHYIRQIMKQKCRTRYISESMD</sequence>
<evidence type="ECO:0000256" key="5">
    <source>
        <dbReference type="ARBA" id="ARBA00030643"/>
    </source>
</evidence>
<feature type="domain" description="Peptide methionine sulphoxide reductase MsrA" evidence="8">
    <location>
        <begin position="7"/>
        <end position="139"/>
    </location>
</feature>
<evidence type="ECO:0000256" key="7">
    <source>
        <dbReference type="ARBA" id="ARBA00048782"/>
    </source>
</evidence>